<feature type="coiled-coil region" evidence="5">
    <location>
        <begin position="402"/>
        <end position="443"/>
    </location>
</feature>
<dbReference type="GO" id="GO:0046982">
    <property type="term" value="F:protein heterodimerization activity"/>
    <property type="evidence" value="ECO:0007669"/>
    <property type="project" value="EnsemblPlants"/>
</dbReference>
<evidence type="ECO:0000259" key="8">
    <source>
        <dbReference type="PROSITE" id="PS50271"/>
    </source>
</evidence>
<dbReference type="PROSITE" id="PS50089">
    <property type="entry name" value="ZF_RING_2"/>
    <property type="match status" value="1"/>
</dbReference>
<feature type="region of interest" description="Disordered" evidence="6">
    <location>
        <begin position="32"/>
        <end position="60"/>
    </location>
</feature>
<dbReference type="GO" id="GO:0005737">
    <property type="term" value="C:cytoplasm"/>
    <property type="evidence" value="ECO:0000318"/>
    <property type="project" value="GO_Central"/>
</dbReference>
<dbReference type="SMART" id="SM00290">
    <property type="entry name" value="ZnF_UBP"/>
    <property type="match status" value="1"/>
</dbReference>
<evidence type="ECO:0000256" key="2">
    <source>
        <dbReference type="ARBA" id="ARBA00022771"/>
    </source>
</evidence>
<keyword evidence="3" id="KW-0862">Zinc</keyword>
<dbReference type="PANTHER" id="PTHR24007:SF10">
    <property type="entry name" value="BRAP2 RING ZNF UBP DOMAIN-CONTAINING PROTEIN 1"/>
    <property type="match status" value="1"/>
</dbReference>
<keyword evidence="10" id="KW-1185">Reference proteome</keyword>
<dbReference type="GO" id="GO:0061630">
    <property type="term" value="F:ubiquitin protein ligase activity"/>
    <property type="evidence" value="ECO:0000318"/>
    <property type="project" value="GO_Central"/>
</dbReference>
<dbReference type="InterPro" id="IPR011422">
    <property type="entry name" value="BRAP2/ETP1_RRM"/>
</dbReference>
<reference evidence="9 10" key="1">
    <citation type="journal article" date="2014" name="Nat. Genet.">
        <title>Genome sequence of the hot pepper provides insights into the evolution of pungency in Capsicum species.</title>
        <authorList>
            <person name="Kim S."/>
            <person name="Park M."/>
            <person name="Yeom S.I."/>
            <person name="Kim Y.M."/>
            <person name="Lee J.M."/>
            <person name="Lee H.A."/>
            <person name="Seo E."/>
            <person name="Choi J."/>
            <person name="Cheong K."/>
            <person name="Kim K.T."/>
            <person name="Jung K."/>
            <person name="Lee G.W."/>
            <person name="Oh S.K."/>
            <person name="Bae C."/>
            <person name="Kim S.B."/>
            <person name="Lee H.Y."/>
            <person name="Kim S.Y."/>
            <person name="Kim M.S."/>
            <person name="Kang B.C."/>
            <person name="Jo Y.D."/>
            <person name="Yang H.B."/>
            <person name="Jeong H.J."/>
            <person name="Kang W.H."/>
            <person name="Kwon J.K."/>
            <person name="Shin C."/>
            <person name="Lim J.Y."/>
            <person name="Park J.H."/>
            <person name="Huh J.H."/>
            <person name="Kim J.S."/>
            <person name="Kim B.D."/>
            <person name="Cohen O."/>
            <person name="Paran I."/>
            <person name="Suh M.C."/>
            <person name="Lee S.B."/>
            <person name="Kim Y.K."/>
            <person name="Shin Y."/>
            <person name="Noh S.J."/>
            <person name="Park J."/>
            <person name="Seo Y.S."/>
            <person name="Kwon S.Y."/>
            <person name="Kim H.A."/>
            <person name="Park J.M."/>
            <person name="Kim H.J."/>
            <person name="Choi S.B."/>
            <person name="Bosland P.W."/>
            <person name="Reeves G."/>
            <person name="Jo S.H."/>
            <person name="Lee B.W."/>
            <person name="Cho H.T."/>
            <person name="Choi H.S."/>
            <person name="Lee M.S."/>
            <person name="Yu Y."/>
            <person name="Do Choi Y."/>
            <person name="Park B.S."/>
            <person name="van Deynze A."/>
            <person name="Ashrafi H."/>
            <person name="Hill T."/>
            <person name="Kim W.T."/>
            <person name="Pai H.S."/>
            <person name="Ahn H.K."/>
            <person name="Yeam I."/>
            <person name="Giovannoni J.J."/>
            <person name="Rose J.K."/>
            <person name="Sorensen I."/>
            <person name="Lee S.J."/>
            <person name="Kim R.W."/>
            <person name="Choi I.Y."/>
            <person name="Choi B.S."/>
            <person name="Lim J.S."/>
            <person name="Lee Y.H."/>
            <person name="Choi D."/>
        </authorList>
    </citation>
    <scope>NUCLEOTIDE SEQUENCE [LARGE SCALE GENOMIC DNA]</scope>
    <source>
        <strain evidence="10">cv. CM334</strain>
    </source>
</reference>
<dbReference type="KEGG" id="cann:107877755"/>
<dbReference type="EMBL" id="AYRZ02000007">
    <property type="protein sequence ID" value="PHT75582.1"/>
    <property type="molecule type" value="Genomic_DNA"/>
</dbReference>
<dbReference type="PANTHER" id="PTHR24007">
    <property type="entry name" value="BRCA1-ASSOCIATED PROTEIN"/>
    <property type="match status" value="1"/>
</dbReference>
<dbReference type="SUPFAM" id="SSF57850">
    <property type="entry name" value="RING/U-box"/>
    <property type="match status" value="1"/>
</dbReference>
<feature type="domain" description="RING-type" evidence="7">
    <location>
        <begin position="199"/>
        <end position="239"/>
    </location>
</feature>
<feature type="domain" description="UBP-type" evidence="8">
    <location>
        <begin position="233"/>
        <end position="326"/>
    </location>
</feature>
<dbReference type="CDD" id="cd16457">
    <property type="entry name" value="RING-H2_BRAP2"/>
    <property type="match status" value="1"/>
</dbReference>
<dbReference type="OMA" id="YIEHASD"/>
<dbReference type="PROSITE" id="PS50271">
    <property type="entry name" value="ZF_UBP"/>
    <property type="match status" value="1"/>
</dbReference>
<dbReference type="STRING" id="4072.A0A1U8HHH0"/>
<dbReference type="InterPro" id="IPR001841">
    <property type="entry name" value="Znf_RING"/>
</dbReference>
<dbReference type="Proteomes" id="UP000222542">
    <property type="component" value="Unassembled WGS sequence"/>
</dbReference>
<evidence type="ECO:0000256" key="4">
    <source>
        <dbReference type="PROSITE-ProRule" id="PRU00502"/>
    </source>
</evidence>
<accession>A0A1U8HHH0</accession>
<proteinExistence type="predicted"/>
<name>A0A1U8HHH0_CAPAN</name>
<reference evidence="9 10" key="2">
    <citation type="journal article" date="2017" name="Genome Biol.">
        <title>New reference genome sequences of hot pepper reveal the massive evolution of plant disease-resistance genes by retroduplication.</title>
        <authorList>
            <person name="Kim S."/>
            <person name="Park J."/>
            <person name="Yeom S.I."/>
            <person name="Kim Y.M."/>
            <person name="Seo E."/>
            <person name="Kim K.T."/>
            <person name="Kim M.S."/>
            <person name="Lee J.M."/>
            <person name="Cheong K."/>
            <person name="Shin H.S."/>
            <person name="Kim S.B."/>
            <person name="Han K."/>
            <person name="Lee J."/>
            <person name="Park M."/>
            <person name="Lee H.A."/>
            <person name="Lee H.Y."/>
            <person name="Lee Y."/>
            <person name="Oh S."/>
            <person name="Lee J.H."/>
            <person name="Choi E."/>
            <person name="Choi E."/>
            <person name="Lee S.E."/>
            <person name="Jeon J."/>
            <person name="Kim H."/>
            <person name="Choi G."/>
            <person name="Song H."/>
            <person name="Lee J."/>
            <person name="Lee S.C."/>
            <person name="Kwon J.K."/>
            <person name="Lee H.Y."/>
            <person name="Koo N."/>
            <person name="Hong Y."/>
            <person name="Kim R.W."/>
            <person name="Kang W.H."/>
            <person name="Huh J.H."/>
            <person name="Kang B.C."/>
            <person name="Yang T.J."/>
            <person name="Lee Y.H."/>
            <person name="Bennetzen J.L."/>
            <person name="Choi D."/>
        </authorList>
    </citation>
    <scope>NUCLEOTIDE SEQUENCE [LARGE SCALE GENOMIC DNA]</scope>
    <source>
        <strain evidence="10">cv. CM334</strain>
    </source>
</reference>
<dbReference type="SMR" id="A0A1U8HHH0"/>
<dbReference type="GO" id="GO:0007265">
    <property type="term" value="P:Ras protein signal transduction"/>
    <property type="evidence" value="ECO:0000318"/>
    <property type="project" value="GO_Central"/>
</dbReference>
<dbReference type="GO" id="GO:0010029">
    <property type="term" value="P:regulation of seed germination"/>
    <property type="evidence" value="ECO:0007669"/>
    <property type="project" value="EnsemblPlants"/>
</dbReference>
<dbReference type="Gramene" id="PHT75582">
    <property type="protein sequence ID" value="PHT75582"/>
    <property type="gene ID" value="T459_19104"/>
</dbReference>
<evidence type="ECO:0008006" key="11">
    <source>
        <dbReference type="Google" id="ProtNLM"/>
    </source>
</evidence>
<sequence length="512" mass="57253">MEEYINPRIPNIKQFPKSTMFTLQIHTVDSPQPLPTTTTIATTSSAAHGPNPNNSSNKSSLNLSELRGIAHLFRHLPSSSTSTATTISNPISRTTTVFIVAVPNYLSPDDFLLFCGTHLADFSHVMFLKNDGVEHSYSVLINLVSQLAADGFYCSFNGKRFKPTEAEVCHIYFIQSVEYAESAYIASTPPVGYTELPTCPVCLERLDQDTSGIQSTLCDHSFQCSCVSKWTYLACQVCRLCQQQDEKPACSECGTVKNLCVCLICGFVGCGRYEKKHAIKHWTDAAHHYSLELETQQIWDYVGDKYVHRLNQSKGDSKLVTVNSRCTAADGECTTCVHDEDSSFSGALFSSKVDSIVDEYNDLLASQLETQRQHYESLLAEAKSGKESSISRAVEKAVFSKMNDLQAKVEMYTEEMKSIAERNQVLLKNQELLQTKYKEAEERERLLLKLKDDNILDLKEQIRDLKVYVEAQKKLSNMGISDGKGGTVLSVESNKQSSSNSRRRTKPGRKRN</sequence>
<keyword evidence="5" id="KW-0175">Coiled coil</keyword>
<dbReference type="AlphaFoldDB" id="A0A1U8HHH0"/>
<evidence type="ECO:0000313" key="10">
    <source>
        <dbReference type="Proteomes" id="UP000222542"/>
    </source>
</evidence>
<feature type="region of interest" description="Disordered" evidence="6">
    <location>
        <begin position="482"/>
        <end position="512"/>
    </location>
</feature>
<dbReference type="Pfam" id="PF02148">
    <property type="entry name" value="zf-UBP"/>
    <property type="match status" value="1"/>
</dbReference>
<feature type="compositionally biased region" description="Low complexity" evidence="6">
    <location>
        <begin position="36"/>
        <end position="60"/>
    </location>
</feature>
<dbReference type="Gene3D" id="3.30.40.10">
    <property type="entry name" value="Zinc/RING finger domain, C3HC4 (zinc finger)"/>
    <property type="match status" value="1"/>
</dbReference>
<keyword evidence="2 4" id="KW-0863">Zinc-finger</keyword>
<comment type="caution">
    <text evidence="9">The sequence shown here is derived from an EMBL/GenBank/DDBJ whole genome shotgun (WGS) entry which is preliminary data.</text>
</comment>
<evidence type="ECO:0000259" key="7">
    <source>
        <dbReference type="PROSITE" id="PS50089"/>
    </source>
</evidence>
<dbReference type="FunFam" id="3.30.40.10:FF:000555">
    <property type="entry name" value="Zinc finger (Ubiquitin-hydrolase) domain-containing protein"/>
    <property type="match status" value="1"/>
</dbReference>
<dbReference type="GO" id="GO:0016567">
    <property type="term" value="P:protein ubiquitination"/>
    <property type="evidence" value="ECO:0000318"/>
    <property type="project" value="GO_Central"/>
</dbReference>
<dbReference type="GO" id="GO:0008270">
    <property type="term" value="F:zinc ion binding"/>
    <property type="evidence" value="ECO:0007669"/>
    <property type="project" value="UniProtKB-KW"/>
</dbReference>
<evidence type="ECO:0000256" key="5">
    <source>
        <dbReference type="SAM" id="Coils"/>
    </source>
</evidence>
<gene>
    <name evidence="9" type="ORF">T459_19104</name>
</gene>
<evidence type="ECO:0000256" key="1">
    <source>
        <dbReference type="ARBA" id="ARBA00022723"/>
    </source>
</evidence>
<evidence type="ECO:0000313" key="9">
    <source>
        <dbReference type="EMBL" id="PHT75582.1"/>
    </source>
</evidence>
<evidence type="ECO:0000256" key="3">
    <source>
        <dbReference type="ARBA" id="ARBA00022833"/>
    </source>
</evidence>
<organism evidence="9 10">
    <name type="scientific">Capsicum annuum</name>
    <name type="common">Capsicum pepper</name>
    <dbReference type="NCBI Taxonomy" id="4072"/>
    <lineage>
        <taxon>Eukaryota</taxon>
        <taxon>Viridiplantae</taxon>
        <taxon>Streptophyta</taxon>
        <taxon>Embryophyta</taxon>
        <taxon>Tracheophyta</taxon>
        <taxon>Spermatophyta</taxon>
        <taxon>Magnoliopsida</taxon>
        <taxon>eudicotyledons</taxon>
        <taxon>Gunneridae</taxon>
        <taxon>Pentapetalae</taxon>
        <taxon>asterids</taxon>
        <taxon>lamiids</taxon>
        <taxon>Solanales</taxon>
        <taxon>Solanaceae</taxon>
        <taxon>Solanoideae</taxon>
        <taxon>Capsiceae</taxon>
        <taxon>Capsicum</taxon>
    </lineage>
</organism>
<dbReference type="Pfam" id="PF07576">
    <property type="entry name" value="BRAP2"/>
    <property type="match status" value="1"/>
</dbReference>
<protein>
    <recommendedName>
        <fullName evidence="11">BRCA1-associated protein</fullName>
    </recommendedName>
</protein>
<evidence type="ECO:0000256" key="6">
    <source>
        <dbReference type="SAM" id="MobiDB-lite"/>
    </source>
</evidence>
<dbReference type="InterPro" id="IPR001607">
    <property type="entry name" value="Znf_UBP"/>
</dbReference>
<dbReference type="OrthoDB" id="273556at2759"/>
<feature type="compositionally biased region" description="Basic residues" evidence="6">
    <location>
        <begin position="501"/>
        <end position="512"/>
    </location>
</feature>
<dbReference type="InterPro" id="IPR013083">
    <property type="entry name" value="Znf_RING/FYVE/PHD"/>
</dbReference>
<dbReference type="InterPro" id="IPR047243">
    <property type="entry name" value="RING-H2_BRAP2"/>
</dbReference>
<keyword evidence="1" id="KW-0479">Metal-binding</keyword>